<evidence type="ECO:0000313" key="3">
    <source>
        <dbReference type="Proteomes" id="UP000559027"/>
    </source>
</evidence>
<keyword evidence="3" id="KW-1185">Reference proteome</keyword>
<feature type="transmembrane region" description="Helical" evidence="1">
    <location>
        <begin position="94"/>
        <end position="113"/>
    </location>
</feature>
<dbReference type="AlphaFoldDB" id="A0A8H5FY32"/>
<gene>
    <name evidence="2" type="ORF">D9756_007179</name>
</gene>
<feature type="transmembrane region" description="Helical" evidence="1">
    <location>
        <begin position="61"/>
        <end position="82"/>
    </location>
</feature>
<feature type="transmembrane region" description="Helical" evidence="1">
    <location>
        <begin position="36"/>
        <end position="54"/>
    </location>
</feature>
<sequence>MFAISTTNVSLSLYAVFGYLMRKQDIPFRIIRARHVFYFVNNLIGDALLIYRCYVIWSRSIYIIIAPCICLFASFGLGVFFVTSSINLIRDRRYIYMWTAFAFNVMITALNAIRIWWMGRQARKLLGPALARRYYSAMVIMIESGAIYSFYVLLDQVIKTVVSQDLFLLDAGLTQVVTIGPTLIIVQVGLGRQARDLESTIQTSRETREVVLTTGGFH</sequence>
<reference evidence="2 3" key="1">
    <citation type="journal article" date="2020" name="ISME J.">
        <title>Uncovering the hidden diversity of litter-decomposition mechanisms in mushroom-forming fungi.</title>
        <authorList>
            <person name="Floudas D."/>
            <person name="Bentzer J."/>
            <person name="Ahren D."/>
            <person name="Johansson T."/>
            <person name="Persson P."/>
            <person name="Tunlid A."/>
        </authorList>
    </citation>
    <scope>NUCLEOTIDE SEQUENCE [LARGE SCALE GENOMIC DNA]</scope>
    <source>
        <strain evidence="2 3">CBS 146.42</strain>
    </source>
</reference>
<keyword evidence="1" id="KW-0472">Membrane</keyword>
<protein>
    <submittedName>
        <fullName evidence="2">Uncharacterized protein</fullName>
    </submittedName>
</protein>
<name>A0A8H5FY32_9AGAR</name>
<feature type="transmembrane region" description="Helical" evidence="1">
    <location>
        <begin position="166"/>
        <end position="186"/>
    </location>
</feature>
<keyword evidence="1" id="KW-1133">Transmembrane helix</keyword>
<comment type="caution">
    <text evidence="2">The sequence shown here is derived from an EMBL/GenBank/DDBJ whole genome shotgun (WGS) entry which is preliminary data.</text>
</comment>
<dbReference type="Proteomes" id="UP000559027">
    <property type="component" value="Unassembled WGS sequence"/>
</dbReference>
<proteinExistence type="predicted"/>
<dbReference type="EMBL" id="JAACJO010000009">
    <property type="protein sequence ID" value="KAF5353950.1"/>
    <property type="molecule type" value="Genomic_DNA"/>
</dbReference>
<keyword evidence="1" id="KW-0812">Transmembrane</keyword>
<evidence type="ECO:0000256" key="1">
    <source>
        <dbReference type="SAM" id="Phobius"/>
    </source>
</evidence>
<feature type="transmembrane region" description="Helical" evidence="1">
    <location>
        <begin position="134"/>
        <end position="154"/>
    </location>
</feature>
<evidence type="ECO:0000313" key="2">
    <source>
        <dbReference type="EMBL" id="KAF5353950.1"/>
    </source>
</evidence>
<organism evidence="2 3">
    <name type="scientific">Leucocoprinus leucothites</name>
    <dbReference type="NCBI Taxonomy" id="201217"/>
    <lineage>
        <taxon>Eukaryota</taxon>
        <taxon>Fungi</taxon>
        <taxon>Dikarya</taxon>
        <taxon>Basidiomycota</taxon>
        <taxon>Agaricomycotina</taxon>
        <taxon>Agaricomycetes</taxon>
        <taxon>Agaricomycetidae</taxon>
        <taxon>Agaricales</taxon>
        <taxon>Agaricineae</taxon>
        <taxon>Agaricaceae</taxon>
        <taxon>Leucocoprinus</taxon>
    </lineage>
</organism>
<accession>A0A8H5FY32</accession>
<dbReference type="OrthoDB" id="3226582at2759"/>